<dbReference type="AlphaFoldDB" id="A0A6I9VT78"/>
<dbReference type="RefSeq" id="XP_011629833.1">
    <property type="nucleotide sequence ID" value="XM_011631531.1"/>
</dbReference>
<dbReference type="OrthoDB" id="7628951at2759"/>
<keyword evidence="2" id="KW-1185">Reference proteome</keyword>
<evidence type="ECO:0000313" key="3">
    <source>
        <dbReference type="RefSeq" id="XP_011629833.1"/>
    </source>
</evidence>
<name>A0A6I9VT78_9HYME</name>
<dbReference type="Pfam" id="PF13843">
    <property type="entry name" value="DDE_Tnp_1_7"/>
    <property type="match status" value="1"/>
</dbReference>
<organism evidence="2 3">
    <name type="scientific">Pogonomyrmex barbatus</name>
    <name type="common">red harvester ant</name>
    <dbReference type="NCBI Taxonomy" id="144034"/>
    <lineage>
        <taxon>Eukaryota</taxon>
        <taxon>Metazoa</taxon>
        <taxon>Ecdysozoa</taxon>
        <taxon>Arthropoda</taxon>
        <taxon>Hexapoda</taxon>
        <taxon>Insecta</taxon>
        <taxon>Pterygota</taxon>
        <taxon>Neoptera</taxon>
        <taxon>Endopterygota</taxon>
        <taxon>Hymenoptera</taxon>
        <taxon>Apocrita</taxon>
        <taxon>Aculeata</taxon>
        <taxon>Formicoidea</taxon>
        <taxon>Formicidae</taxon>
        <taxon>Myrmicinae</taxon>
        <taxon>Pogonomyrmex</taxon>
    </lineage>
</organism>
<proteinExistence type="predicted"/>
<evidence type="ECO:0000313" key="2">
    <source>
        <dbReference type="Proteomes" id="UP000504615"/>
    </source>
</evidence>
<evidence type="ECO:0000259" key="1">
    <source>
        <dbReference type="Pfam" id="PF13843"/>
    </source>
</evidence>
<dbReference type="GeneID" id="105422201"/>
<dbReference type="PANTHER" id="PTHR46599:SF3">
    <property type="entry name" value="PIGGYBAC TRANSPOSABLE ELEMENT-DERIVED PROTEIN 4"/>
    <property type="match status" value="1"/>
</dbReference>
<dbReference type="InterPro" id="IPR029526">
    <property type="entry name" value="PGBD"/>
</dbReference>
<feature type="domain" description="PiggyBac transposable element-derived protein" evidence="1">
    <location>
        <begin position="87"/>
        <end position="163"/>
    </location>
</feature>
<gene>
    <name evidence="3" type="primary">LOC105422201</name>
</gene>
<reference evidence="3" key="1">
    <citation type="submission" date="2025-08" db="UniProtKB">
        <authorList>
            <consortium name="RefSeq"/>
        </authorList>
    </citation>
    <scope>IDENTIFICATION</scope>
</reference>
<dbReference type="KEGG" id="pbar:105422201"/>
<dbReference type="PANTHER" id="PTHR46599">
    <property type="entry name" value="PIGGYBAC TRANSPOSABLE ELEMENT-DERIVED PROTEIN 4"/>
    <property type="match status" value="1"/>
</dbReference>
<accession>A0A6I9VT78</accession>
<protein>
    <submittedName>
        <fullName evidence="3">PiggyBac transposable element-derived protein 4-like</fullName>
    </submittedName>
</protein>
<dbReference type="Proteomes" id="UP000504615">
    <property type="component" value="Unplaced"/>
</dbReference>
<sequence length="174" mass="20426">MNRRRKSMSIITNPCDHIIDDDDDYIVSVKRKRQRILSISEDSDSNLSHQCPLNSLRVAEDVSNQHDSLQHSEESSSRCNLSSQSKPIEYFELFFDSTLWSLIVEETNKYAEYSRHLPRELESFEIEIWTPVTVLEMKAFIAVLLEMGITRRPSIRSYWSENSRNIPWKNVLSK</sequence>